<protein>
    <submittedName>
        <fullName evidence="2">Uncharacterized protein</fullName>
    </submittedName>
</protein>
<feature type="region of interest" description="Disordered" evidence="1">
    <location>
        <begin position="1"/>
        <end position="31"/>
    </location>
</feature>
<name>A0A448WJL4_9PLAT</name>
<gene>
    <name evidence="2" type="ORF">PXEA_LOCUS6704</name>
</gene>
<organism evidence="2 3">
    <name type="scientific">Protopolystoma xenopodis</name>
    <dbReference type="NCBI Taxonomy" id="117903"/>
    <lineage>
        <taxon>Eukaryota</taxon>
        <taxon>Metazoa</taxon>
        <taxon>Spiralia</taxon>
        <taxon>Lophotrochozoa</taxon>
        <taxon>Platyhelminthes</taxon>
        <taxon>Monogenea</taxon>
        <taxon>Polyopisthocotylea</taxon>
        <taxon>Polystomatidea</taxon>
        <taxon>Polystomatidae</taxon>
        <taxon>Protopolystoma</taxon>
    </lineage>
</organism>
<proteinExistence type="predicted"/>
<dbReference type="AlphaFoldDB" id="A0A448WJL4"/>
<dbReference type="Proteomes" id="UP000784294">
    <property type="component" value="Unassembled WGS sequence"/>
</dbReference>
<sequence>MAKLTDGADYEDGETFENVPSPPSDAGNHDNYYGRRLRTSCVLLSRPDNKTKFRQRGQPTFINRKETANITEATTSWSSYLQKNIVAYLGSSERNYRLDSGFQRLYASLRDGSMPDISLVRRLPDRVGLSRRELQQLSEASHLRRTEEAARRQQGEIIIHFSDLLVSHLSLLHPPFAPISRPSHQMAHLQASAIISLPTFTGLNDIKAISLNQLQLSLI</sequence>
<evidence type="ECO:0000313" key="3">
    <source>
        <dbReference type="Proteomes" id="UP000784294"/>
    </source>
</evidence>
<evidence type="ECO:0000313" key="2">
    <source>
        <dbReference type="EMBL" id="VEL13264.1"/>
    </source>
</evidence>
<keyword evidence="3" id="KW-1185">Reference proteome</keyword>
<reference evidence="2" key="1">
    <citation type="submission" date="2018-11" db="EMBL/GenBank/DDBJ databases">
        <authorList>
            <consortium name="Pathogen Informatics"/>
        </authorList>
    </citation>
    <scope>NUCLEOTIDE SEQUENCE</scope>
</reference>
<accession>A0A448WJL4</accession>
<evidence type="ECO:0000256" key="1">
    <source>
        <dbReference type="SAM" id="MobiDB-lite"/>
    </source>
</evidence>
<dbReference type="EMBL" id="CAAALY010017246">
    <property type="protein sequence ID" value="VEL13264.1"/>
    <property type="molecule type" value="Genomic_DNA"/>
</dbReference>
<comment type="caution">
    <text evidence="2">The sequence shown here is derived from an EMBL/GenBank/DDBJ whole genome shotgun (WGS) entry which is preliminary data.</text>
</comment>